<dbReference type="InterPro" id="IPR027417">
    <property type="entry name" value="P-loop_NTPase"/>
</dbReference>
<sequence length="568" mass="63515">MKNLNDLHKELVSIDGRGYKAYKQLEGMYEFNDYILSIDHVQGDSFASPSKVRIIVDQNIAKIPGGLLDKKYKSIAVQDYITRLFYKNINIFSKKVFGSGKSGLISISKCPQEILNRTSIIIDEKSIQARIDVGFPARGRSVLAKELEKILFEFLPKIIEASLIYNNIDKNKLINQIKLVEDQEFIRTELNKKNLVAFVANGSILPRESGISTKPLKDGRAFYSPKTLEVKFDLPNRGEIKGMGIPKGITLIVGGGYHGKSTLLRGLELGVYNHIEGDGREFVITDDTALKVRAEDGRVIHNNDISLFINNLPNKKDTKKFFSENASGSTSQASNIIEGMESGTKTFLIDEDTSATNFMIRDEIMQKLVSREKEPITPFIEIVKSLYEQKGISTIIVVGSSGDYFDIADNVIQMDSYEAKDVTNEAKALSSGKILERIKEKNISIDVNLNRIVKNGSIENGYKGVKIKTLGMDGLSINKENIDLRAVEQIVDSEQVNAIGEIMKWAEDNIIDGKKTLIEITDSIMEYISKEGLLKINEIKGGHGNLAMPRRQEIMGAFNRFRNLVISK</sequence>
<dbReference type="Proteomes" id="UP000199263">
    <property type="component" value="Unassembled WGS sequence"/>
</dbReference>
<evidence type="ECO:0000259" key="2">
    <source>
        <dbReference type="Pfam" id="PF20446"/>
    </source>
</evidence>
<dbReference type="InterPro" id="IPR046834">
    <property type="entry name" value="ABC_ATPase_C"/>
</dbReference>
<dbReference type="AlphaFoldDB" id="A0A1I1L7Z0"/>
<reference evidence="4 5" key="1">
    <citation type="submission" date="2016-10" db="EMBL/GenBank/DDBJ databases">
        <authorList>
            <person name="de Groot N.N."/>
        </authorList>
    </citation>
    <scope>NUCLEOTIDE SEQUENCE [LARGE SCALE GENOMIC DNA]</scope>
    <source>
        <strain evidence="4 5">DSM 12992</strain>
    </source>
</reference>
<evidence type="ECO:0000313" key="4">
    <source>
        <dbReference type="EMBL" id="SFC69116.1"/>
    </source>
</evidence>
<dbReference type="InterPro" id="IPR019195">
    <property type="entry name" value="ABC_ATPase_put"/>
</dbReference>
<dbReference type="SUPFAM" id="SSF52540">
    <property type="entry name" value="P-loop containing nucleoside triphosphate hydrolases"/>
    <property type="match status" value="1"/>
</dbReference>
<dbReference type="STRING" id="119641.SAMN05421842_107123"/>
<dbReference type="OrthoDB" id="9809999at2"/>
<feature type="domain" description="ATPase of the ABC class C-terminal" evidence="1">
    <location>
        <begin position="170"/>
        <end position="441"/>
    </location>
</feature>
<evidence type="ECO:0000313" key="5">
    <source>
        <dbReference type="Proteomes" id="UP000199263"/>
    </source>
</evidence>
<proteinExistence type="predicted"/>
<evidence type="ECO:0000259" key="1">
    <source>
        <dbReference type="Pfam" id="PF09818"/>
    </source>
</evidence>
<dbReference type="InterPro" id="IPR049069">
    <property type="entry name" value="MRB1590-like_C"/>
</dbReference>
<dbReference type="RefSeq" id="WP_090090016.1">
    <property type="nucleotide sequence ID" value="NZ_FOMG01000007.1"/>
</dbReference>
<dbReference type="PANTHER" id="PTHR38149:SF1">
    <property type="entry name" value="ATPASE"/>
    <property type="match status" value="1"/>
</dbReference>
<feature type="domain" description="ATPase of the ABC class N-terminal" evidence="2">
    <location>
        <begin position="5"/>
        <end position="165"/>
    </location>
</feature>
<protein>
    <submittedName>
        <fullName evidence="4">Predicted ATPase of the ABC class</fullName>
    </submittedName>
</protein>
<dbReference type="Pfam" id="PF21117">
    <property type="entry name" value="MRB1590_C"/>
    <property type="match status" value="1"/>
</dbReference>
<dbReference type="Pfam" id="PF09818">
    <property type="entry name" value="ABC_ATPase"/>
    <property type="match status" value="1"/>
</dbReference>
<name>A0A1I1L7Z0_9CLOT</name>
<dbReference type="InterPro" id="IPR046833">
    <property type="entry name" value="ABC_N"/>
</dbReference>
<dbReference type="PANTHER" id="PTHR38149">
    <property type="entry name" value="ATPASE"/>
    <property type="match status" value="1"/>
</dbReference>
<organism evidence="4 5">
    <name type="scientific">Clostridium uliginosum</name>
    <dbReference type="NCBI Taxonomy" id="119641"/>
    <lineage>
        <taxon>Bacteria</taxon>
        <taxon>Bacillati</taxon>
        <taxon>Bacillota</taxon>
        <taxon>Clostridia</taxon>
        <taxon>Eubacteriales</taxon>
        <taxon>Clostridiaceae</taxon>
        <taxon>Clostridium</taxon>
    </lineage>
</organism>
<gene>
    <name evidence="4" type="ORF">SAMN05421842_107123</name>
</gene>
<dbReference type="Pfam" id="PF20446">
    <property type="entry name" value="ABC_N"/>
    <property type="match status" value="1"/>
</dbReference>
<dbReference type="EMBL" id="FOMG01000007">
    <property type="protein sequence ID" value="SFC69116.1"/>
    <property type="molecule type" value="Genomic_DNA"/>
</dbReference>
<keyword evidence="5" id="KW-1185">Reference proteome</keyword>
<evidence type="ECO:0000259" key="3">
    <source>
        <dbReference type="Pfam" id="PF21117"/>
    </source>
</evidence>
<feature type="domain" description="MRB1590-like C-terminal" evidence="3">
    <location>
        <begin position="466"/>
        <end position="566"/>
    </location>
</feature>
<accession>A0A1I1L7Z0</accession>